<feature type="compositionally biased region" description="Basic and acidic residues" evidence="1">
    <location>
        <begin position="1"/>
        <end position="15"/>
    </location>
</feature>
<reference evidence="2 3" key="1">
    <citation type="journal article" date="2010" name="Appl. Environ. Microbiol.">
        <title>The genome sequence of the crenarchaeon Acidilobus saccharovorans supports a new order, Acidilobales, and suggests an important ecological role in terrestrial acidic hot springs.</title>
        <authorList>
            <person name="Mardanov A.V."/>
            <person name="Svetlitchnyi V.A."/>
            <person name="Beletsky A.V."/>
            <person name="Prokofeva M.I."/>
            <person name="Bonch-Osmolovskaya E.A."/>
            <person name="Ravin N.V."/>
            <person name="Skryabin K.G."/>
        </authorList>
    </citation>
    <scope>NUCLEOTIDE SEQUENCE [LARGE SCALE GENOMIC DNA]</scope>
    <source>
        <strain evidence="3">DSM 16705 / JCM 18335 / VKM B-2471 / 345-15</strain>
    </source>
</reference>
<evidence type="ECO:0000313" key="3">
    <source>
        <dbReference type="Proteomes" id="UP000000346"/>
    </source>
</evidence>
<dbReference type="EMBL" id="CP001742">
    <property type="protein sequence ID" value="ADL19903.1"/>
    <property type="molecule type" value="Genomic_DNA"/>
</dbReference>
<dbReference type="HOGENOM" id="CLU_3282640_0_0_2"/>
<proteinExistence type="predicted"/>
<evidence type="ECO:0000256" key="1">
    <source>
        <dbReference type="SAM" id="MobiDB-lite"/>
    </source>
</evidence>
<dbReference type="AlphaFoldDB" id="D9PZB6"/>
<dbReference type="InParanoid" id="D9PZB6"/>
<feature type="region of interest" description="Disordered" evidence="1">
    <location>
        <begin position="1"/>
        <end position="40"/>
    </location>
</feature>
<evidence type="ECO:0000313" key="2">
    <source>
        <dbReference type="EMBL" id="ADL19903.1"/>
    </source>
</evidence>
<dbReference type="KEGG" id="asc:ASAC_1498"/>
<dbReference type="Proteomes" id="UP000000346">
    <property type="component" value="Chromosome"/>
</dbReference>
<gene>
    <name evidence="2" type="ordered locus">ASAC_1498</name>
</gene>
<protein>
    <submittedName>
        <fullName evidence="2">Uncharacterized protein</fullName>
    </submittedName>
</protein>
<keyword evidence="3" id="KW-1185">Reference proteome</keyword>
<accession>D9PZB6</accession>
<name>D9PZB6_ACIS3</name>
<sequence length="40" mass="4217">MRAQEAELSRGERLARPSAPGPLSAGRAAEHVDQASSLRS</sequence>
<organism evidence="2 3">
    <name type="scientific">Acidilobus saccharovorans (strain DSM 16705 / JCM 18335 / VKM B-2471 / 345-15)</name>
    <dbReference type="NCBI Taxonomy" id="666510"/>
    <lineage>
        <taxon>Archaea</taxon>
        <taxon>Thermoproteota</taxon>
        <taxon>Thermoprotei</taxon>
        <taxon>Acidilobales</taxon>
        <taxon>Acidilobaceae</taxon>
        <taxon>Acidilobus</taxon>
    </lineage>
</organism>